<feature type="transmembrane region" description="Helical" evidence="2">
    <location>
        <begin position="91"/>
        <end position="115"/>
    </location>
</feature>
<dbReference type="OMA" id="THEPIVY"/>
<feature type="compositionally biased region" description="Basic and acidic residues" evidence="1">
    <location>
        <begin position="665"/>
        <end position="682"/>
    </location>
</feature>
<reference evidence="3" key="1">
    <citation type="submission" date="2022-08" db="UniProtKB">
        <authorList>
            <consortium name="EnsemblMetazoa"/>
        </authorList>
    </citation>
    <scope>IDENTIFICATION</scope>
    <source>
        <strain evidence="3">05x7-T-G4-1.051#20</strain>
    </source>
</reference>
<evidence type="ECO:0000256" key="2">
    <source>
        <dbReference type="SAM" id="Phobius"/>
    </source>
</evidence>
<name>A0A8W8NGW9_MAGGI</name>
<feature type="compositionally biased region" description="Basic and acidic residues" evidence="1">
    <location>
        <begin position="1251"/>
        <end position="1260"/>
    </location>
</feature>
<sequence>MTWTSRYSEKWPRLTALFHLDNGVESDVHENGRYETTFQEPPTSEPFYKFYLHPDDIGRGRSVSQYSMQNAGRDGANGSGSSVCNNANIRMFLGTVLLFSLAGIVAVAVTLAVLLSQPHGSSQRFSKIEDKTFSDRFLIQKEKFLSQELCNMMKDMFKLDANENKPVLDCSVSLLIQDGHMKVDFKIPATDKLMNEEMEKIKQNVLTNIKDLDFGLGVVSNSDDISIYKKDNQMSTTVQIILNTTKSASSVTLAPTTSDVVTQKDEELEGMEAIPTTTARLLNVTEGGSTITETTDRGPITSTTTAKIPPGSTSLPITTDSTETLRSTTETLRSTTETLRSTTETLRSTTETLRSTTETLRSTNPLPDHTSMDDLSFLSHFNKTIKDLIQDFQGFGVTENPFSESTQSTVESKHAEHDASIADNSTTMETSHDKTRPYSPEINMDYFGLSLGASDNLDLNGLQFLGKNVTTQANIQNRSIQMYDDLGVTKTPMVSDFKDVATPRDTNDTNFRSNPTPTSSLTQYSTTETIPSLDDLFQNFDGLKPNELMHSKQTDNPTPTSPLTQYLTTETIPSLDDLFQNFNFDGLKPNELMHSKQTDNKQLVSTTPTSLTTTFLHTTKHIDNAGIESPTNTSNSTQLSSLQDLYQDFLWNFGTREQTTTKTEYPVHDHSAHSSNPDEHHGVHGLSFAPAHFSKKTIAPELTLTKDSQFDFDGLDSVSTKNTTFETTGLINETNITENATLGKNSGDREALHSSAILANDSLPRTVMPRFDGLTTRSSHIHEQSGLSTESREMVIPVSKQEEPFESGVTNIFSAERYSAVTSTPTIITENTALPYPIFRSNSSQTTIKMLSGTFSMDNSNIKQLSDIDLKISAILQSPLVEDNIMTSVVNIVPTQLLSSFNTEYKQTSTPMQNSLKSSRTRSAYEKTAYTDELITSRRSDLPSHFIETSFSKDTFSSSRMNIAEESFSLHSSKIGLIIDDVVFPRQLSFPEQKLANPTLMYFPVMSDPSSLADSSSLNLDNNHSLNYAGWGKVITNSIELSTETGPSSNHIAKSSNVINILSSVQKSPLKELSHAQKTSIIPSLSVSRTTSSRLTEHSEVSQSFYFPDNYDTTNDDVDLVLDSNLPFRKYSEHLNKAQHSEIQPSFYTTFVSSSTYEPLSSPIIASELTTRLLLNPTEIIDKSLTIQASYEVEHVSNKQTSSTPIINITESFVHEEQTSDSPKISMDLDINRTITQDPDSSSLFLRKSNRTSDNDKGKVNDTFSVGTQVFPNIMNSVTFPDQNLIVPIREAVQPSLSLSSSLDKSLVEPVQSEEIGVFGTHLQWEALDIQPTKSILLSNGLSTVMTQKTEPNLQTDFEEPSLLHPSTSIDPLHLNSNSKAHDQIPSVYTVTHEPIVYLTIDTRPVTHSSIFIQPTPSHSFQATLFSKLEDLNQYKIKIKSISDDFILSTMKTPTNLAITTSRPKLTPAQFSEIRRRLARLRAAKLENLRRQRNLLNNNFKVGEDFALRREISGSNTAATLVGRGLSVNNRRPQQRPTPRPRPRVTTENPRQRIDRNRLFPGFNTDGQFNRNFFNNIRWNG</sequence>
<dbReference type="EnsemblMetazoa" id="G5241.1">
    <property type="protein sequence ID" value="G5241.1:cds"/>
    <property type="gene ID" value="G5241"/>
</dbReference>
<feature type="region of interest" description="Disordered" evidence="1">
    <location>
        <begin position="1240"/>
        <end position="1260"/>
    </location>
</feature>
<feature type="region of interest" description="Disordered" evidence="1">
    <location>
        <begin position="661"/>
        <end position="686"/>
    </location>
</feature>
<evidence type="ECO:0000313" key="3">
    <source>
        <dbReference type="EnsemblMetazoa" id="G5241.1:cds"/>
    </source>
</evidence>
<feature type="region of interest" description="Disordered" evidence="1">
    <location>
        <begin position="1526"/>
        <end position="1553"/>
    </location>
</feature>
<feature type="compositionally biased region" description="Polar residues" evidence="1">
    <location>
        <begin position="508"/>
        <end position="524"/>
    </location>
</feature>
<dbReference type="Proteomes" id="UP000005408">
    <property type="component" value="Unassembled WGS sequence"/>
</dbReference>
<keyword evidence="2" id="KW-1133">Transmembrane helix</keyword>
<evidence type="ECO:0000313" key="4">
    <source>
        <dbReference type="Proteomes" id="UP000005408"/>
    </source>
</evidence>
<protein>
    <submittedName>
        <fullName evidence="3">Uncharacterized protein</fullName>
    </submittedName>
</protein>
<dbReference type="OrthoDB" id="6160804at2759"/>
<proteinExistence type="predicted"/>
<accession>A0A8W8NGW9</accession>
<feature type="region of interest" description="Disordered" evidence="1">
    <location>
        <begin position="500"/>
        <end position="524"/>
    </location>
</feature>
<organism evidence="3 4">
    <name type="scientific">Magallana gigas</name>
    <name type="common">Pacific oyster</name>
    <name type="synonym">Crassostrea gigas</name>
    <dbReference type="NCBI Taxonomy" id="29159"/>
    <lineage>
        <taxon>Eukaryota</taxon>
        <taxon>Metazoa</taxon>
        <taxon>Spiralia</taxon>
        <taxon>Lophotrochozoa</taxon>
        <taxon>Mollusca</taxon>
        <taxon>Bivalvia</taxon>
        <taxon>Autobranchia</taxon>
        <taxon>Pteriomorphia</taxon>
        <taxon>Ostreida</taxon>
        <taxon>Ostreoidea</taxon>
        <taxon>Ostreidae</taxon>
        <taxon>Magallana</taxon>
    </lineage>
</organism>
<keyword evidence="4" id="KW-1185">Reference proteome</keyword>
<feature type="compositionally biased region" description="Polar residues" evidence="1">
    <location>
        <begin position="300"/>
        <end position="317"/>
    </location>
</feature>
<keyword evidence="2" id="KW-0472">Membrane</keyword>
<keyword evidence="2" id="KW-0812">Transmembrane</keyword>
<feature type="compositionally biased region" description="Low complexity" evidence="1">
    <location>
        <begin position="318"/>
        <end position="363"/>
    </location>
</feature>
<evidence type="ECO:0000256" key="1">
    <source>
        <dbReference type="SAM" id="MobiDB-lite"/>
    </source>
</evidence>
<feature type="compositionally biased region" description="Low complexity" evidence="1">
    <location>
        <begin position="1528"/>
        <end position="1537"/>
    </location>
</feature>
<feature type="region of interest" description="Disordered" evidence="1">
    <location>
        <begin position="289"/>
        <end position="368"/>
    </location>
</feature>